<dbReference type="PANTHER" id="PTHR43523">
    <property type="entry name" value="GLUCOSE-1-PHOSPHATE ADENYLYLTRANSFERASE-RELATED"/>
    <property type="match status" value="1"/>
</dbReference>
<comment type="function">
    <text evidence="9">Involved in the biosynthesis of ADP-glucose, a building block required for the elongation reactions to produce glycogen. Catalyzes the reaction between ATP and alpha-D-glucose 1-phosphate (G1P) to produce pyrophosphate and ADP-Glc.</text>
</comment>
<proteinExistence type="inferred from homology"/>
<dbReference type="InterPro" id="IPR005836">
    <property type="entry name" value="ADP_Glu_pyroP_CS"/>
</dbReference>
<dbReference type="GO" id="GO:0005978">
    <property type="term" value="P:glycogen biosynthetic process"/>
    <property type="evidence" value="ECO:0007669"/>
    <property type="project" value="UniProtKB-UniRule"/>
</dbReference>
<feature type="domain" description="Glucose-1-phosphate adenylyltransferase/Bifunctional protein GlmU-like C-terminal hexapeptide" evidence="11">
    <location>
        <begin position="293"/>
        <end position="361"/>
    </location>
</feature>
<sequence length="380" mass="42709">MKMKKKEIVAMILAGGQGSRLREITDKVAKPAVPFGGKFRIIDFTLSNCSNSEIDTVGILTQYQPLELNSHIGIGSSWDLDRNFGGVKILPPYFDKEGGRFYKGTANAIYENMNYIDAYNPDYVLILSGDHIYKMDYQKMLNVHKEKNADLTISVIEVPWDEASRFGLLSADEEDQIFEFQEKPDEPKSNLASMGIYIFSWPVLRAHLIEDFNSETSTSDFGKDIIPKMVEGDDRVFAYRFSGYWRDVGTVESLWESNMDLLGMDNALNLHDKTWRNYSVNPISPPQYISPFGRVEGSLVNEGCVIEGHVVKSVISTDVHIGRNSVVQNTIVMPNTNIEDDVQIDYAIILSDITVKSGTVVKGTRDKIAVYPSEGGEDRE</sequence>
<keyword evidence="2 9" id="KW-0321">Glycogen metabolism</keyword>
<dbReference type="Pfam" id="PF00483">
    <property type="entry name" value="NTP_transferase"/>
    <property type="match status" value="1"/>
</dbReference>
<dbReference type="InterPro" id="IPR056818">
    <property type="entry name" value="GlmU/GlgC-like_hexapep"/>
</dbReference>
<evidence type="ECO:0000256" key="6">
    <source>
        <dbReference type="ARBA" id="ARBA00022840"/>
    </source>
</evidence>
<evidence type="ECO:0000256" key="9">
    <source>
        <dbReference type="HAMAP-Rule" id="MF_00624"/>
    </source>
</evidence>
<dbReference type="GO" id="GO:0005524">
    <property type="term" value="F:ATP binding"/>
    <property type="evidence" value="ECO:0007669"/>
    <property type="project" value="UniProtKB-KW"/>
</dbReference>
<feature type="domain" description="Nucleotidyl transferase" evidence="10">
    <location>
        <begin position="10"/>
        <end position="261"/>
    </location>
</feature>
<dbReference type="AlphaFoldDB" id="A0A1G5RYN3"/>
<evidence type="ECO:0000256" key="3">
    <source>
        <dbReference type="ARBA" id="ARBA00022679"/>
    </source>
</evidence>
<dbReference type="UniPathway" id="UPA00164"/>
<evidence type="ECO:0000256" key="1">
    <source>
        <dbReference type="ARBA" id="ARBA00010443"/>
    </source>
</evidence>
<keyword evidence="4 9" id="KW-0548">Nucleotidyltransferase</keyword>
<accession>A0A1G5RYN3</accession>
<dbReference type="Gene3D" id="3.90.550.10">
    <property type="entry name" value="Spore Coat Polysaccharide Biosynthesis Protein SpsA, Chain A"/>
    <property type="match status" value="1"/>
</dbReference>
<dbReference type="CDD" id="cd04651">
    <property type="entry name" value="LbH_G1P_AT_C"/>
    <property type="match status" value="1"/>
</dbReference>
<evidence type="ECO:0000259" key="10">
    <source>
        <dbReference type="Pfam" id="PF00483"/>
    </source>
</evidence>
<dbReference type="Proteomes" id="UP000199208">
    <property type="component" value="Unassembled WGS sequence"/>
</dbReference>
<name>A0A1G5RYN3_9FIRM</name>
<evidence type="ECO:0000256" key="5">
    <source>
        <dbReference type="ARBA" id="ARBA00022741"/>
    </source>
</evidence>
<dbReference type="PROSITE" id="PS00810">
    <property type="entry name" value="ADP_GLC_PYROPHOSPH_3"/>
    <property type="match status" value="1"/>
</dbReference>
<keyword evidence="13" id="KW-1185">Reference proteome</keyword>
<evidence type="ECO:0000313" key="12">
    <source>
        <dbReference type="EMBL" id="SCZ78860.1"/>
    </source>
</evidence>
<dbReference type="Pfam" id="PF24894">
    <property type="entry name" value="Hexapep_GlmU"/>
    <property type="match status" value="1"/>
</dbReference>
<dbReference type="STRING" id="1120920.SAMN03080599_01478"/>
<gene>
    <name evidence="9" type="primary">glgC</name>
    <name evidence="12" type="ORF">SAMN03080599_01478</name>
</gene>
<dbReference type="SUPFAM" id="SSF51161">
    <property type="entry name" value="Trimeric LpxA-like enzymes"/>
    <property type="match status" value="1"/>
</dbReference>
<keyword evidence="6 9" id="KW-0067">ATP-binding</keyword>
<evidence type="ECO:0000256" key="2">
    <source>
        <dbReference type="ARBA" id="ARBA00022600"/>
    </source>
</evidence>
<dbReference type="InterPro" id="IPR023049">
    <property type="entry name" value="GlgC_bac"/>
</dbReference>
<comment type="similarity">
    <text evidence="1 9">Belongs to the bacterial/plant glucose-1-phosphate adenylyltransferase family.</text>
</comment>
<keyword evidence="7 9" id="KW-0320">Glycogen biosynthesis</keyword>
<feature type="binding site" evidence="9">
    <location>
        <position position="102"/>
    </location>
    <ligand>
        <name>alpha-D-glucose 1-phosphate</name>
        <dbReference type="ChEBI" id="CHEBI:58601"/>
    </ligand>
</feature>
<feature type="site" description="Could play a key role in the communication between the regulatory and the substrate sites" evidence="9">
    <location>
        <position position="62"/>
    </location>
</feature>
<evidence type="ECO:0000256" key="7">
    <source>
        <dbReference type="ARBA" id="ARBA00023056"/>
    </source>
</evidence>
<dbReference type="PANTHER" id="PTHR43523:SF2">
    <property type="entry name" value="GLUCOSE-1-PHOSPHATE ADENYLYLTRANSFERASE"/>
    <property type="match status" value="1"/>
</dbReference>
<dbReference type="NCBIfam" id="NF003670">
    <property type="entry name" value="PRK05293.1"/>
    <property type="match status" value="1"/>
</dbReference>
<feature type="binding site" evidence="9">
    <location>
        <position position="167"/>
    </location>
    <ligand>
        <name>alpha-D-glucose 1-phosphate</name>
        <dbReference type="ChEBI" id="CHEBI:58601"/>
    </ligand>
</feature>
<dbReference type="GO" id="GO:0008878">
    <property type="term" value="F:glucose-1-phosphate adenylyltransferase activity"/>
    <property type="evidence" value="ECO:0007669"/>
    <property type="project" value="UniProtKB-UniRule"/>
</dbReference>
<reference evidence="12 13" key="1">
    <citation type="submission" date="2016-10" db="EMBL/GenBank/DDBJ databases">
        <authorList>
            <person name="de Groot N.N."/>
        </authorList>
    </citation>
    <scope>NUCLEOTIDE SEQUENCE [LARGE SCALE GENOMIC DNA]</scope>
    <source>
        <strain evidence="12 13">DSM 2784</strain>
    </source>
</reference>
<protein>
    <recommendedName>
        <fullName evidence="9">Glucose-1-phosphate adenylyltransferase</fullName>
        <ecNumber evidence="9">2.7.7.27</ecNumber>
    </recommendedName>
    <alternativeName>
        <fullName evidence="9">ADP-glucose pyrophosphorylase</fullName>
        <shortName evidence="9">ADPGlc PPase</shortName>
    </alternativeName>
    <alternativeName>
        <fullName evidence="9">ADP-glucose synthase</fullName>
    </alternativeName>
</protein>
<evidence type="ECO:0000256" key="8">
    <source>
        <dbReference type="ARBA" id="ARBA00023277"/>
    </source>
</evidence>
<dbReference type="EC" id="2.7.7.27" evidence="9"/>
<dbReference type="Gene3D" id="2.160.10.10">
    <property type="entry name" value="Hexapeptide repeat proteins"/>
    <property type="match status" value="1"/>
</dbReference>
<keyword evidence="3 9" id="KW-0808">Transferase</keyword>
<feature type="binding site" evidence="9">
    <location>
        <position position="193"/>
    </location>
    <ligand>
        <name>alpha-D-glucose 1-phosphate</name>
        <dbReference type="ChEBI" id="CHEBI:58601"/>
    </ligand>
</feature>
<keyword evidence="8 9" id="KW-0119">Carbohydrate metabolism</keyword>
<dbReference type="HAMAP" id="MF_00624">
    <property type="entry name" value="GlgC"/>
    <property type="match status" value="1"/>
</dbReference>
<dbReference type="InterPro" id="IPR005835">
    <property type="entry name" value="NTP_transferase_dom"/>
</dbReference>
<dbReference type="NCBIfam" id="TIGR02091">
    <property type="entry name" value="glgC"/>
    <property type="match status" value="1"/>
</dbReference>
<comment type="pathway">
    <text evidence="9">Glycan biosynthesis; glycogen biosynthesis.</text>
</comment>
<dbReference type="InterPro" id="IPR029044">
    <property type="entry name" value="Nucleotide-diphossugar_trans"/>
</dbReference>
<dbReference type="InterPro" id="IPR011004">
    <property type="entry name" value="Trimer_LpxA-like_sf"/>
</dbReference>
<evidence type="ECO:0000256" key="4">
    <source>
        <dbReference type="ARBA" id="ARBA00022695"/>
    </source>
</evidence>
<feature type="site" description="Could play a key role in the communication between the regulatory and the substrate sites" evidence="9">
    <location>
        <position position="101"/>
    </location>
</feature>
<evidence type="ECO:0000259" key="11">
    <source>
        <dbReference type="Pfam" id="PF24894"/>
    </source>
</evidence>
<evidence type="ECO:0000313" key="13">
    <source>
        <dbReference type="Proteomes" id="UP000199208"/>
    </source>
</evidence>
<comment type="catalytic activity">
    <reaction evidence="9">
        <text>alpha-D-glucose 1-phosphate + ATP + H(+) = ADP-alpha-D-glucose + diphosphate</text>
        <dbReference type="Rhea" id="RHEA:12120"/>
        <dbReference type="ChEBI" id="CHEBI:15378"/>
        <dbReference type="ChEBI" id="CHEBI:30616"/>
        <dbReference type="ChEBI" id="CHEBI:33019"/>
        <dbReference type="ChEBI" id="CHEBI:57498"/>
        <dbReference type="ChEBI" id="CHEBI:58601"/>
        <dbReference type="EC" id="2.7.7.27"/>
    </reaction>
</comment>
<dbReference type="CDD" id="cd02508">
    <property type="entry name" value="ADP_Glucose_PP"/>
    <property type="match status" value="1"/>
</dbReference>
<dbReference type="EMBL" id="FMWL01000005">
    <property type="protein sequence ID" value="SCZ78860.1"/>
    <property type="molecule type" value="Genomic_DNA"/>
</dbReference>
<organism evidence="12 13">
    <name type="scientific">Acidaminobacter hydrogenoformans DSM 2784</name>
    <dbReference type="NCBI Taxonomy" id="1120920"/>
    <lineage>
        <taxon>Bacteria</taxon>
        <taxon>Bacillati</taxon>
        <taxon>Bacillota</taxon>
        <taxon>Clostridia</taxon>
        <taxon>Peptostreptococcales</taxon>
        <taxon>Acidaminobacteraceae</taxon>
        <taxon>Acidaminobacter</taxon>
    </lineage>
</organism>
<dbReference type="SUPFAM" id="SSF53448">
    <property type="entry name" value="Nucleotide-diphospho-sugar transferases"/>
    <property type="match status" value="1"/>
</dbReference>
<dbReference type="InterPro" id="IPR011831">
    <property type="entry name" value="ADP-Glc_PPase"/>
</dbReference>
<feature type="binding site" evidence="9">
    <location>
        <begin position="182"/>
        <end position="183"/>
    </location>
    <ligand>
        <name>alpha-D-glucose 1-phosphate</name>
        <dbReference type="ChEBI" id="CHEBI:58601"/>
    </ligand>
</feature>
<comment type="subunit">
    <text evidence="9">Homotetramer.</text>
</comment>
<keyword evidence="5 9" id="KW-0547">Nucleotide-binding</keyword>